<dbReference type="EMBL" id="JBAKBE010000006">
    <property type="protein sequence ID" value="MEH0096826.1"/>
    <property type="molecule type" value="Genomic_DNA"/>
</dbReference>
<gene>
    <name evidence="3" type="ORF">V6L76_11205</name>
</gene>
<dbReference type="NCBIfam" id="TIGR01554">
    <property type="entry name" value="major_cap_HK97"/>
    <property type="match status" value="1"/>
</dbReference>
<feature type="domain" description="Phage capsid-like C-terminal" evidence="2">
    <location>
        <begin position="146"/>
        <end position="431"/>
    </location>
</feature>
<organism evidence="3 4">
    <name type="scientific">Pannonibacter anstelovis</name>
    <dbReference type="NCBI Taxonomy" id="3121537"/>
    <lineage>
        <taxon>Bacteria</taxon>
        <taxon>Pseudomonadati</taxon>
        <taxon>Pseudomonadota</taxon>
        <taxon>Alphaproteobacteria</taxon>
        <taxon>Hyphomicrobiales</taxon>
        <taxon>Stappiaceae</taxon>
        <taxon>Pannonibacter</taxon>
    </lineage>
</organism>
<comment type="caution">
    <text evidence="3">The sequence shown here is derived from an EMBL/GenBank/DDBJ whole genome shotgun (WGS) entry which is preliminary data.</text>
</comment>
<protein>
    <submittedName>
        <fullName evidence="3">Phage major capsid protein</fullName>
    </submittedName>
</protein>
<dbReference type="RefSeq" id="WP_334251291.1">
    <property type="nucleotide sequence ID" value="NZ_JBAKBE010000006.1"/>
</dbReference>
<dbReference type="InterPro" id="IPR024455">
    <property type="entry name" value="Phage_capsid"/>
</dbReference>
<reference evidence="3 4" key="1">
    <citation type="submission" date="2024-02" db="EMBL/GenBank/DDBJ databases">
        <title>A new putative Pannonibacter species isolated from two cases of bloodstream infections in paediatric patients.</title>
        <authorList>
            <person name="Castellana S."/>
            <person name="De Laurentiis V."/>
            <person name="Grassi M."/>
            <person name="De Leonardis F."/>
            <person name="Mosca A."/>
            <person name="De Carlo C."/>
            <person name="Sparapano E."/>
            <person name="Ronga L."/>
            <person name="Santacroce L."/>
            <person name="Chironna M."/>
            <person name="De Robertis A."/>
            <person name="Bianco A."/>
            <person name="Del Sambro L."/>
            <person name="Capozzi L."/>
            <person name="Parisi A."/>
        </authorList>
    </citation>
    <scope>NUCLEOTIDE SEQUENCE [LARGE SCALE GENOMIC DNA]</scope>
    <source>
        <strain evidence="3 4">Pt2</strain>
    </source>
</reference>
<evidence type="ECO:0000256" key="1">
    <source>
        <dbReference type="ARBA" id="ARBA00004328"/>
    </source>
</evidence>
<proteinExistence type="predicted"/>
<accession>A0ABU7ZP70</accession>
<keyword evidence="4" id="KW-1185">Reference proteome</keyword>
<dbReference type="Pfam" id="PF05065">
    <property type="entry name" value="Phage_capsid"/>
    <property type="match status" value="1"/>
</dbReference>
<evidence type="ECO:0000259" key="2">
    <source>
        <dbReference type="Pfam" id="PF05065"/>
    </source>
</evidence>
<comment type="subcellular location">
    <subcellularLocation>
        <location evidence="1">Virion</location>
    </subcellularLocation>
</comment>
<dbReference type="SUPFAM" id="SSF56563">
    <property type="entry name" value="Major capsid protein gp5"/>
    <property type="match status" value="1"/>
</dbReference>
<dbReference type="Proteomes" id="UP001380822">
    <property type="component" value="Unassembled WGS sequence"/>
</dbReference>
<dbReference type="InterPro" id="IPR054612">
    <property type="entry name" value="Phage_capsid-like_C"/>
</dbReference>
<dbReference type="Gene3D" id="3.30.2320.10">
    <property type="entry name" value="hypothetical protein PF0899 domain"/>
    <property type="match status" value="1"/>
</dbReference>
<name>A0ABU7ZP70_9HYPH</name>
<evidence type="ECO:0000313" key="4">
    <source>
        <dbReference type="Proteomes" id="UP001380822"/>
    </source>
</evidence>
<evidence type="ECO:0000313" key="3">
    <source>
        <dbReference type="EMBL" id="MEH0096826.1"/>
    </source>
</evidence>
<sequence length="433" mass="46756">MMDCEMNGMTVDHGLETKSLPPYETKAGAAPSVSGEHPLNEMYAAFAAYREANEERLSDIERRGSADVLTLERLDRLDTALDATRRRLDELSLKSRRPELSHKSLEGNAQVLEHKSAFEGYMRSGREEGLRPLEVKAMSIGSDPDGGYLVPEETEAGILSRLAAVSPIRAIAGNRQVSSSVFKKPFAISGPQTGWVGETAARPQTAAPALAELTFPAMELYAMPAATASLLEDAAVNVDEWLAEEVETAFAEQEGAAFVNGDGVNKPVGFLSVPRLADNAWAWGSLGTLNTGVNAAFAATNPADKLIDLVYALKSGYRQNGRFVMNRRTQAAVRKMKDGEGNYLWQPPVSSDAPATLLNFPVSEAEAMPDIATGAAAIAFGDFRRGYLVVDRTGVRILRDPYSAKPYVLFYTTKRVGGGVQDFAAIKLLVFSA</sequence>
<dbReference type="Gene3D" id="3.30.2400.10">
    <property type="entry name" value="Major capsid protein gp5"/>
    <property type="match status" value="1"/>
</dbReference>